<dbReference type="RefSeq" id="WP_132921880.1">
    <property type="nucleotide sequence ID" value="NZ_SJOI01000001.1"/>
</dbReference>
<dbReference type="SUPFAM" id="SSF51905">
    <property type="entry name" value="FAD/NAD(P)-binding domain"/>
    <property type="match status" value="1"/>
</dbReference>
<sequence>MGQSQGADAIVIGAGIIGAACARRLAADGMDVLLVDNQGSGATQAGMGHLVCIDDNPAELRLSSYSLGLWRELVSDLPDDCAWRGCGTLWLAETDEEMDVAAEKQRRLSHCGVHSEMLTPPQVAQMEPALRSGLAGGLRVAGDGILYAPAAGRWLASHPGITRLAGEAAAIEGDVVILASGERLTAPAIVVANGLGADALLGSRFLRAKKGHLAITDRYPPMVRHQLVELGYGASAHAASGTSVAFNLQPRPTGQLFIGSSRQFDSLDPAVDGEVLAAMLARARSWMPALAEMNIIRCWTGFRAAAADGLPLLGPHPDYPGLWLALGHEGLGVTTALGSAAIIAAQIRQRRPEIDDTPYLPARLLTTDSTSHSVEETP</sequence>
<dbReference type="Gene3D" id="3.50.50.60">
    <property type="entry name" value="FAD/NAD(P)-binding domain"/>
    <property type="match status" value="1"/>
</dbReference>
<organism evidence="3 4">
    <name type="scientific">Sodalis ligni</name>
    <dbReference type="NCBI Taxonomy" id="2697027"/>
    <lineage>
        <taxon>Bacteria</taxon>
        <taxon>Pseudomonadati</taxon>
        <taxon>Pseudomonadota</taxon>
        <taxon>Gammaproteobacteria</taxon>
        <taxon>Enterobacterales</taxon>
        <taxon>Bruguierivoracaceae</taxon>
        <taxon>Sodalis</taxon>
    </lineage>
</organism>
<proteinExistence type="predicted"/>
<comment type="caution">
    <text evidence="3">The sequence shown here is derived from an EMBL/GenBank/DDBJ whole genome shotgun (WGS) entry which is preliminary data.</text>
</comment>
<evidence type="ECO:0000313" key="3">
    <source>
        <dbReference type="EMBL" id="TCL02975.1"/>
    </source>
</evidence>
<dbReference type="Pfam" id="PF01266">
    <property type="entry name" value="DAO"/>
    <property type="match status" value="1"/>
</dbReference>
<gene>
    <name evidence="3" type="ORF">EZJ58_1015</name>
</gene>
<dbReference type="InterPro" id="IPR006076">
    <property type="entry name" value="FAD-dep_OxRdtase"/>
</dbReference>
<protein>
    <submittedName>
        <fullName evidence="3">Glycine/D-amino acid oxidase-like deaminating enzyme</fullName>
    </submittedName>
</protein>
<dbReference type="PANTHER" id="PTHR13847:SF287">
    <property type="entry name" value="FAD-DEPENDENT OXIDOREDUCTASE DOMAIN-CONTAINING PROTEIN 1"/>
    <property type="match status" value="1"/>
</dbReference>
<dbReference type="AlphaFoldDB" id="A0A4R1N6V7"/>
<dbReference type="OrthoDB" id="9806257at2"/>
<dbReference type="GO" id="GO:0005737">
    <property type="term" value="C:cytoplasm"/>
    <property type="evidence" value="ECO:0007669"/>
    <property type="project" value="TreeGrafter"/>
</dbReference>
<keyword evidence="1" id="KW-0560">Oxidoreductase</keyword>
<dbReference type="Gene3D" id="3.30.9.10">
    <property type="entry name" value="D-Amino Acid Oxidase, subunit A, domain 2"/>
    <property type="match status" value="1"/>
</dbReference>
<dbReference type="EMBL" id="SJOI01000001">
    <property type="protein sequence ID" value="TCL02975.1"/>
    <property type="molecule type" value="Genomic_DNA"/>
</dbReference>
<dbReference type="Proteomes" id="UP000294555">
    <property type="component" value="Unassembled WGS sequence"/>
</dbReference>
<accession>A0A4R1N6V7</accession>
<dbReference type="PANTHER" id="PTHR13847">
    <property type="entry name" value="SARCOSINE DEHYDROGENASE-RELATED"/>
    <property type="match status" value="1"/>
</dbReference>
<dbReference type="SUPFAM" id="SSF54373">
    <property type="entry name" value="FAD-linked reductases, C-terminal domain"/>
    <property type="match status" value="1"/>
</dbReference>
<dbReference type="GO" id="GO:0016491">
    <property type="term" value="F:oxidoreductase activity"/>
    <property type="evidence" value="ECO:0007669"/>
    <property type="project" value="UniProtKB-KW"/>
</dbReference>
<evidence type="ECO:0000313" key="4">
    <source>
        <dbReference type="Proteomes" id="UP000294555"/>
    </source>
</evidence>
<keyword evidence="4" id="KW-1185">Reference proteome</keyword>
<evidence type="ECO:0000256" key="1">
    <source>
        <dbReference type="ARBA" id="ARBA00023002"/>
    </source>
</evidence>
<name>A0A4R1N6V7_9GAMM</name>
<dbReference type="InterPro" id="IPR036188">
    <property type="entry name" value="FAD/NAD-bd_sf"/>
</dbReference>
<evidence type="ECO:0000259" key="2">
    <source>
        <dbReference type="Pfam" id="PF01266"/>
    </source>
</evidence>
<reference evidence="3 4" key="1">
    <citation type="submission" date="2019-02" db="EMBL/GenBank/DDBJ databases">
        <title>Investigation of anaerobic lignin degradation for improved lignocellulosic biofuels.</title>
        <authorList>
            <person name="Deangelis K."/>
        </authorList>
    </citation>
    <scope>NUCLEOTIDE SEQUENCE [LARGE SCALE GENOMIC DNA]</scope>
    <source>
        <strain evidence="3 4">159R</strain>
    </source>
</reference>
<feature type="domain" description="FAD dependent oxidoreductase" evidence="2">
    <location>
        <begin position="8"/>
        <end position="345"/>
    </location>
</feature>